<dbReference type="InterPro" id="IPR001098">
    <property type="entry name" value="DNA-dir_DNA_pol_A_palm_dom"/>
</dbReference>
<dbReference type="PANTHER" id="PTHR10133">
    <property type="entry name" value="DNA POLYMERASE I"/>
    <property type="match status" value="1"/>
</dbReference>
<dbReference type="Gene3D" id="3.30.70.370">
    <property type="match status" value="1"/>
</dbReference>
<organism evidence="3 4">
    <name type="scientific">Tegillarca granosa</name>
    <name type="common">Malaysian cockle</name>
    <name type="synonym">Anadara granosa</name>
    <dbReference type="NCBI Taxonomy" id="220873"/>
    <lineage>
        <taxon>Eukaryota</taxon>
        <taxon>Metazoa</taxon>
        <taxon>Spiralia</taxon>
        <taxon>Lophotrochozoa</taxon>
        <taxon>Mollusca</taxon>
        <taxon>Bivalvia</taxon>
        <taxon>Autobranchia</taxon>
        <taxon>Pteriomorphia</taxon>
        <taxon>Arcoida</taxon>
        <taxon>Arcoidea</taxon>
        <taxon>Arcidae</taxon>
        <taxon>Tegillarca</taxon>
    </lineage>
</organism>
<name>A0ABQ9F689_TEGGR</name>
<dbReference type="PANTHER" id="PTHR10133:SF27">
    <property type="entry name" value="DNA POLYMERASE NU"/>
    <property type="match status" value="1"/>
</dbReference>
<gene>
    <name evidence="3" type="ORF">KUTeg_010647</name>
</gene>
<feature type="domain" description="DNA-directed DNA polymerase family A palm" evidence="2">
    <location>
        <begin position="7"/>
        <end position="90"/>
    </location>
</feature>
<dbReference type="Proteomes" id="UP001217089">
    <property type="component" value="Unassembled WGS sequence"/>
</dbReference>
<keyword evidence="4" id="KW-1185">Reference proteome</keyword>
<dbReference type="Pfam" id="PF00476">
    <property type="entry name" value="DNA_pol_A"/>
    <property type="match status" value="1"/>
</dbReference>
<dbReference type="PRINTS" id="PR00868">
    <property type="entry name" value="DNAPOLI"/>
</dbReference>
<proteinExistence type="predicted"/>
<protein>
    <recommendedName>
        <fullName evidence="2">DNA-directed DNA polymerase family A palm domain-containing protein</fullName>
    </recommendedName>
</protein>
<reference evidence="3 4" key="1">
    <citation type="submission" date="2022-12" db="EMBL/GenBank/DDBJ databases">
        <title>Chromosome-level genome of Tegillarca granosa.</title>
        <authorList>
            <person name="Kim J."/>
        </authorList>
    </citation>
    <scope>NUCLEOTIDE SEQUENCE [LARGE SCALE GENOMIC DNA]</scope>
    <source>
        <strain evidence="3">Teg-2019</strain>
        <tissue evidence="3">Adductor muscle</tissue>
    </source>
</reference>
<sequence length="95" mass="10656">MYLVYECSAADLCKAAMLQIELALRKNQNVKARLLVQIHDELLLEVADEDLSTVQEIVRTVMEDDKGLCGDMVELKVPLKISLNVGKTWGHMTPV</sequence>
<evidence type="ECO:0000313" key="4">
    <source>
        <dbReference type="Proteomes" id="UP001217089"/>
    </source>
</evidence>
<dbReference type="EMBL" id="JARBDR010000490">
    <property type="protein sequence ID" value="KAJ8311792.1"/>
    <property type="molecule type" value="Genomic_DNA"/>
</dbReference>
<comment type="caution">
    <text evidence="3">The sequence shown here is derived from an EMBL/GenBank/DDBJ whole genome shotgun (WGS) entry which is preliminary data.</text>
</comment>
<keyword evidence="1" id="KW-0235">DNA replication</keyword>
<evidence type="ECO:0000256" key="1">
    <source>
        <dbReference type="ARBA" id="ARBA00022705"/>
    </source>
</evidence>
<evidence type="ECO:0000259" key="2">
    <source>
        <dbReference type="Pfam" id="PF00476"/>
    </source>
</evidence>
<dbReference type="InterPro" id="IPR043502">
    <property type="entry name" value="DNA/RNA_pol_sf"/>
</dbReference>
<evidence type="ECO:0000313" key="3">
    <source>
        <dbReference type="EMBL" id="KAJ8311792.1"/>
    </source>
</evidence>
<accession>A0ABQ9F689</accession>
<dbReference type="InterPro" id="IPR002298">
    <property type="entry name" value="DNA_polymerase_A"/>
</dbReference>
<dbReference type="SUPFAM" id="SSF56672">
    <property type="entry name" value="DNA/RNA polymerases"/>
    <property type="match status" value="1"/>
</dbReference>